<dbReference type="Proteomes" id="UP000274822">
    <property type="component" value="Unassembled WGS sequence"/>
</dbReference>
<gene>
    <name evidence="1" type="ORF">BC938DRAFT_482239</name>
</gene>
<reference evidence="1 2" key="1">
    <citation type="journal article" date="2018" name="New Phytol.">
        <title>Phylogenomics of Endogonaceae and evolution of mycorrhizas within Mucoromycota.</title>
        <authorList>
            <person name="Chang Y."/>
            <person name="Desiro A."/>
            <person name="Na H."/>
            <person name="Sandor L."/>
            <person name="Lipzen A."/>
            <person name="Clum A."/>
            <person name="Barry K."/>
            <person name="Grigoriev I.V."/>
            <person name="Martin F.M."/>
            <person name="Stajich J.E."/>
            <person name="Smith M.E."/>
            <person name="Bonito G."/>
            <person name="Spatafora J.W."/>
        </authorList>
    </citation>
    <scope>NUCLEOTIDE SEQUENCE [LARGE SCALE GENOMIC DNA]</scope>
    <source>
        <strain evidence="1 2">AD002</strain>
    </source>
</reference>
<sequence length="135" mass="14714">MDAMARLVWLLPKIPSTTRTDSSAALYEWKITHKGYFSNASLGDAPKFSVVRCNHTLNPVLNVCEVRVGRRRIKPGQYIPAHIRAEPFCGPNLQHVQPLGARDGGNECLAAQAQAEASAVLCGLQQDLDEKGTTS</sequence>
<evidence type="ECO:0000313" key="1">
    <source>
        <dbReference type="EMBL" id="RUS34149.1"/>
    </source>
</evidence>
<proteinExistence type="predicted"/>
<dbReference type="EMBL" id="RBNJ01000707">
    <property type="protein sequence ID" value="RUS34149.1"/>
    <property type="molecule type" value="Genomic_DNA"/>
</dbReference>
<name>A0A433QWH8_9FUNG</name>
<comment type="caution">
    <text evidence="1">The sequence shown here is derived from an EMBL/GenBank/DDBJ whole genome shotgun (WGS) entry which is preliminary data.</text>
</comment>
<organism evidence="1 2">
    <name type="scientific">Jimgerdemannia flammicorona</name>
    <dbReference type="NCBI Taxonomy" id="994334"/>
    <lineage>
        <taxon>Eukaryota</taxon>
        <taxon>Fungi</taxon>
        <taxon>Fungi incertae sedis</taxon>
        <taxon>Mucoromycota</taxon>
        <taxon>Mucoromycotina</taxon>
        <taxon>Endogonomycetes</taxon>
        <taxon>Endogonales</taxon>
        <taxon>Endogonaceae</taxon>
        <taxon>Jimgerdemannia</taxon>
    </lineage>
</organism>
<evidence type="ECO:0000313" key="2">
    <source>
        <dbReference type="Proteomes" id="UP000274822"/>
    </source>
</evidence>
<keyword evidence="2" id="KW-1185">Reference proteome</keyword>
<dbReference type="AlphaFoldDB" id="A0A433QWH8"/>
<protein>
    <submittedName>
        <fullName evidence="1">Uncharacterized protein</fullName>
    </submittedName>
</protein>
<accession>A0A433QWH8</accession>